<dbReference type="Proteomes" id="UP000247973">
    <property type="component" value="Unassembled WGS sequence"/>
</dbReference>
<dbReference type="InterPro" id="IPR013324">
    <property type="entry name" value="RNA_pol_sigma_r3/r4-like"/>
</dbReference>
<dbReference type="EMBL" id="QICL01000017">
    <property type="protein sequence ID" value="PXV62874.1"/>
    <property type="molecule type" value="Genomic_DNA"/>
</dbReference>
<evidence type="ECO:0000256" key="4">
    <source>
        <dbReference type="ARBA" id="ARBA00023163"/>
    </source>
</evidence>
<name>A0A2V3PMT4_9BACT</name>
<keyword evidence="4" id="KW-0804">Transcription</keyword>
<sequence>MQNKDLEKDFMNMVQLHERIIYKVASFYADIDQSINDLYQEVILSLWKAYPSFRGDSKLSTWIYRIALNTCITFFRRNKRKPTYVDLVIDIPDTPDNNEEIVELYRLVNQLGKIERALVLLYLDEKSYKEIAEITGLTVTNVSTKISRIKEKLKKMSNE</sequence>
<evidence type="ECO:0000256" key="1">
    <source>
        <dbReference type="ARBA" id="ARBA00010641"/>
    </source>
</evidence>
<keyword evidence="8" id="KW-1185">Reference proteome</keyword>
<keyword evidence="2" id="KW-0805">Transcription regulation</keyword>
<gene>
    <name evidence="7" type="ORF">CLV62_11790</name>
</gene>
<dbReference type="OrthoDB" id="9780326at2"/>
<dbReference type="GO" id="GO:0016987">
    <property type="term" value="F:sigma factor activity"/>
    <property type="evidence" value="ECO:0007669"/>
    <property type="project" value="UniProtKB-KW"/>
</dbReference>
<dbReference type="RefSeq" id="WP_110311278.1">
    <property type="nucleotide sequence ID" value="NZ_QICL01000017.1"/>
</dbReference>
<dbReference type="Pfam" id="PF04542">
    <property type="entry name" value="Sigma70_r2"/>
    <property type="match status" value="1"/>
</dbReference>
<dbReference type="NCBIfam" id="TIGR02937">
    <property type="entry name" value="sigma70-ECF"/>
    <property type="match status" value="1"/>
</dbReference>
<comment type="similarity">
    <text evidence="1">Belongs to the sigma-70 factor family. ECF subfamily.</text>
</comment>
<evidence type="ECO:0000256" key="3">
    <source>
        <dbReference type="ARBA" id="ARBA00023082"/>
    </source>
</evidence>
<dbReference type="InterPro" id="IPR039425">
    <property type="entry name" value="RNA_pol_sigma-70-like"/>
</dbReference>
<dbReference type="Gene3D" id="1.10.1740.10">
    <property type="match status" value="1"/>
</dbReference>
<dbReference type="SUPFAM" id="SSF88659">
    <property type="entry name" value="Sigma3 and sigma4 domains of RNA polymerase sigma factors"/>
    <property type="match status" value="1"/>
</dbReference>
<evidence type="ECO:0000259" key="6">
    <source>
        <dbReference type="Pfam" id="PF08281"/>
    </source>
</evidence>
<protein>
    <submittedName>
        <fullName evidence="7">RNA polymerase sigma-70 factor (ECF subfamily)</fullName>
    </submittedName>
</protein>
<dbReference type="PANTHER" id="PTHR43133">
    <property type="entry name" value="RNA POLYMERASE ECF-TYPE SIGMA FACTO"/>
    <property type="match status" value="1"/>
</dbReference>
<feature type="domain" description="RNA polymerase sigma-70 region 2" evidence="5">
    <location>
        <begin position="13"/>
        <end position="80"/>
    </location>
</feature>
<dbReference type="InterPro" id="IPR036388">
    <property type="entry name" value="WH-like_DNA-bd_sf"/>
</dbReference>
<keyword evidence="3" id="KW-0731">Sigma factor</keyword>
<dbReference type="Pfam" id="PF08281">
    <property type="entry name" value="Sigma70_r4_2"/>
    <property type="match status" value="1"/>
</dbReference>
<proteinExistence type="inferred from homology"/>
<dbReference type="PANTHER" id="PTHR43133:SF45">
    <property type="entry name" value="RNA POLYMERASE ECF-TYPE SIGMA FACTOR"/>
    <property type="match status" value="1"/>
</dbReference>
<reference evidence="7 8" key="1">
    <citation type="submission" date="2018-03" db="EMBL/GenBank/DDBJ databases">
        <title>Genomic Encyclopedia of Archaeal and Bacterial Type Strains, Phase II (KMG-II): from individual species to whole genera.</title>
        <authorList>
            <person name="Goeker M."/>
        </authorList>
    </citation>
    <scope>NUCLEOTIDE SEQUENCE [LARGE SCALE GENOMIC DNA]</scope>
    <source>
        <strain evidence="7 8">DSM 100214</strain>
    </source>
</reference>
<dbReference type="SUPFAM" id="SSF88946">
    <property type="entry name" value="Sigma2 domain of RNA polymerase sigma factors"/>
    <property type="match status" value="1"/>
</dbReference>
<evidence type="ECO:0000313" key="7">
    <source>
        <dbReference type="EMBL" id="PXV62874.1"/>
    </source>
</evidence>
<dbReference type="InterPro" id="IPR007627">
    <property type="entry name" value="RNA_pol_sigma70_r2"/>
</dbReference>
<accession>A0A2V3PMT4</accession>
<evidence type="ECO:0000259" key="5">
    <source>
        <dbReference type="Pfam" id="PF04542"/>
    </source>
</evidence>
<comment type="caution">
    <text evidence="7">The sequence shown here is derived from an EMBL/GenBank/DDBJ whole genome shotgun (WGS) entry which is preliminary data.</text>
</comment>
<dbReference type="InterPro" id="IPR014284">
    <property type="entry name" value="RNA_pol_sigma-70_dom"/>
</dbReference>
<feature type="domain" description="RNA polymerase sigma factor 70 region 4 type 2" evidence="6">
    <location>
        <begin position="102"/>
        <end position="153"/>
    </location>
</feature>
<dbReference type="InterPro" id="IPR013249">
    <property type="entry name" value="RNA_pol_sigma70_r4_t2"/>
</dbReference>
<dbReference type="InterPro" id="IPR013325">
    <property type="entry name" value="RNA_pol_sigma_r2"/>
</dbReference>
<organism evidence="7 8">
    <name type="scientific">Dysgonomonas alginatilytica</name>
    <dbReference type="NCBI Taxonomy" id="1605892"/>
    <lineage>
        <taxon>Bacteria</taxon>
        <taxon>Pseudomonadati</taxon>
        <taxon>Bacteroidota</taxon>
        <taxon>Bacteroidia</taxon>
        <taxon>Bacteroidales</taxon>
        <taxon>Dysgonomonadaceae</taxon>
        <taxon>Dysgonomonas</taxon>
    </lineage>
</organism>
<evidence type="ECO:0000313" key="8">
    <source>
        <dbReference type="Proteomes" id="UP000247973"/>
    </source>
</evidence>
<dbReference type="Gene3D" id="1.10.10.10">
    <property type="entry name" value="Winged helix-like DNA-binding domain superfamily/Winged helix DNA-binding domain"/>
    <property type="match status" value="1"/>
</dbReference>
<dbReference type="GO" id="GO:0006352">
    <property type="term" value="P:DNA-templated transcription initiation"/>
    <property type="evidence" value="ECO:0007669"/>
    <property type="project" value="InterPro"/>
</dbReference>
<dbReference type="GO" id="GO:0003677">
    <property type="term" value="F:DNA binding"/>
    <property type="evidence" value="ECO:0007669"/>
    <property type="project" value="InterPro"/>
</dbReference>
<evidence type="ECO:0000256" key="2">
    <source>
        <dbReference type="ARBA" id="ARBA00023015"/>
    </source>
</evidence>
<dbReference type="AlphaFoldDB" id="A0A2V3PMT4"/>